<keyword evidence="3" id="KW-0547">Nucleotide-binding</keyword>
<dbReference type="PANTHER" id="PTHR24068">
    <property type="entry name" value="UBIQUITIN-CONJUGATING ENZYME E2"/>
    <property type="match status" value="1"/>
</dbReference>
<dbReference type="InterPro" id="IPR016135">
    <property type="entry name" value="UBQ-conjugating_enzyme/RWD"/>
</dbReference>
<feature type="region of interest" description="Disordered" evidence="6">
    <location>
        <begin position="71"/>
        <end position="122"/>
    </location>
</feature>
<dbReference type="CDD" id="cd09917">
    <property type="entry name" value="F-box_SF"/>
    <property type="match status" value="1"/>
</dbReference>
<evidence type="ECO:0000259" key="7">
    <source>
        <dbReference type="PROSITE" id="PS50127"/>
    </source>
</evidence>
<keyword evidence="4" id="KW-0833">Ubl conjugation pathway</keyword>
<dbReference type="SUPFAM" id="SSF81383">
    <property type="entry name" value="F-box domain"/>
    <property type="match status" value="1"/>
</dbReference>
<dbReference type="InterPro" id="IPR001810">
    <property type="entry name" value="F-box_dom"/>
</dbReference>
<dbReference type="Pfam" id="PF12937">
    <property type="entry name" value="F-box-like"/>
    <property type="match status" value="1"/>
</dbReference>
<dbReference type="FunCoup" id="A0A7R8YNS6">
    <property type="interactions" value="29"/>
</dbReference>
<dbReference type="Pfam" id="PF00179">
    <property type="entry name" value="UQ_con"/>
    <property type="match status" value="1"/>
</dbReference>
<dbReference type="Gene3D" id="1.20.1280.50">
    <property type="match status" value="1"/>
</dbReference>
<evidence type="ECO:0000256" key="5">
    <source>
        <dbReference type="ARBA" id="ARBA00022840"/>
    </source>
</evidence>
<reference evidence="9 10" key="1">
    <citation type="submission" date="2020-11" db="EMBL/GenBank/DDBJ databases">
        <authorList>
            <person name="Wallbank WR R."/>
            <person name="Pardo Diaz C."/>
            <person name="Kozak K."/>
            <person name="Martin S."/>
            <person name="Jiggins C."/>
            <person name="Moest M."/>
            <person name="Warren A I."/>
            <person name="Generalovic N T."/>
            <person name="Byers J.R.P. K."/>
            <person name="Montejo-Kovacevich G."/>
            <person name="Yen C E."/>
        </authorList>
    </citation>
    <scope>NUCLEOTIDE SEQUENCE [LARGE SCALE GENOMIC DNA]</scope>
</reference>
<keyword evidence="2" id="KW-0808">Transferase</keyword>
<dbReference type="PROSITE" id="PS50181">
    <property type="entry name" value="FBOX"/>
    <property type="match status" value="1"/>
</dbReference>
<dbReference type="Proteomes" id="UP000594454">
    <property type="component" value="Chromosome 1"/>
</dbReference>
<organism evidence="9 10">
    <name type="scientific">Hermetia illucens</name>
    <name type="common">Black soldier fly</name>
    <dbReference type="NCBI Taxonomy" id="343691"/>
    <lineage>
        <taxon>Eukaryota</taxon>
        <taxon>Metazoa</taxon>
        <taxon>Ecdysozoa</taxon>
        <taxon>Arthropoda</taxon>
        <taxon>Hexapoda</taxon>
        <taxon>Insecta</taxon>
        <taxon>Pterygota</taxon>
        <taxon>Neoptera</taxon>
        <taxon>Endopterygota</taxon>
        <taxon>Diptera</taxon>
        <taxon>Brachycera</taxon>
        <taxon>Stratiomyomorpha</taxon>
        <taxon>Stratiomyidae</taxon>
        <taxon>Hermetiinae</taxon>
        <taxon>Hermetia</taxon>
    </lineage>
</organism>
<dbReference type="EC" id="2.3.2.23" evidence="1"/>
<keyword evidence="10" id="KW-1185">Reference proteome</keyword>
<feature type="domain" description="UBC core" evidence="7">
    <location>
        <begin position="265"/>
        <end position="411"/>
    </location>
</feature>
<sequence>MAACLTDSQSDALSDCLTDSELEEDDGTSEQFEFPNSTTCWVCNGYYGPNFGEPICGTCHAFLYPTNPNEEQEFATELSDNEDSGNDEPPFTAADKERQEREEKTDHERDLPALEIPGLLNNDPSEDDVVLVNERFPIRRPSPAPPRELSQYMELLSVPQNFDKSEMKITSLPVEVLISIFSYLDDISLWNVSEVCRQWKGILEMNTTQIMWRKYLKERWPLFQNLVEVPNWLLMYSSLMSSCFCRTCLLQMALKSPESGRENAIRMNRLRFESRSLNYDASEGIEALPLDKHNSHWQATILGPAGSPYEGGKFFLYIYFPDSYPMLPPIVRFLTKILHPNVSRHGDVGIDIIQHNWSIALTVSKLLLSVQSLLTDPFTEICMEPELGVMYEHDRQRYETLARSWTWKFAMFEVIPPR</sequence>
<dbReference type="InterPro" id="IPR000608">
    <property type="entry name" value="UBC"/>
</dbReference>
<feature type="compositionally biased region" description="Basic and acidic residues" evidence="6">
    <location>
        <begin position="94"/>
        <end position="112"/>
    </location>
</feature>
<gene>
    <name evidence="9" type="ORF">HERILL_LOCUS3080</name>
</gene>
<dbReference type="InParanoid" id="A0A7R8YNS6"/>
<evidence type="ECO:0000259" key="8">
    <source>
        <dbReference type="PROSITE" id="PS50181"/>
    </source>
</evidence>
<name>A0A7R8YNS6_HERIL</name>
<dbReference type="InterPro" id="IPR036047">
    <property type="entry name" value="F-box-like_dom_sf"/>
</dbReference>
<evidence type="ECO:0000256" key="3">
    <source>
        <dbReference type="ARBA" id="ARBA00022741"/>
    </source>
</evidence>
<dbReference type="OrthoDB" id="9973183at2759"/>
<dbReference type="GO" id="GO:0061631">
    <property type="term" value="F:ubiquitin conjugating enzyme activity"/>
    <property type="evidence" value="ECO:0007669"/>
    <property type="project" value="UniProtKB-EC"/>
</dbReference>
<dbReference type="GO" id="GO:0005524">
    <property type="term" value="F:ATP binding"/>
    <property type="evidence" value="ECO:0007669"/>
    <property type="project" value="UniProtKB-KW"/>
</dbReference>
<dbReference type="FunFam" id="3.10.110.10:FF:000060">
    <property type="entry name" value="Ubiquitin conjugating enzyme (UbcB)"/>
    <property type="match status" value="1"/>
</dbReference>
<dbReference type="AlphaFoldDB" id="A0A7R8YNS6"/>
<evidence type="ECO:0000256" key="4">
    <source>
        <dbReference type="ARBA" id="ARBA00022786"/>
    </source>
</evidence>
<keyword evidence="5" id="KW-0067">ATP-binding</keyword>
<evidence type="ECO:0000256" key="6">
    <source>
        <dbReference type="SAM" id="MobiDB-lite"/>
    </source>
</evidence>
<feature type="compositionally biased region" description="Acidic residues" evidence="6">
    <location>
        <begin position="71"/>
        <end position="86"/>
    </location>
</feature>
<feature type="domain" description="F-box" evidence="8">
    <location>
        <begin position="166"/>
        <end position="215"/>
    </location>
</feature>
<dbReference type="SMART" id="SM00212">
    <property type="entry name" value="UBCc"/>
    <property type="match status" value="1"/>
</dbReference>
<protein>
    <recommendedName>
        <fullName evidence="1">E2 ubiquitin-conjugating enzyme</fullName>
        <ecNumber evidence="1">2.3.2.23</ecNumber>
    </recommendedName>
</protein>
<dbReference type="PROSITE" id="PS50127">
    <property type="entry name" value="UBC_2"/>
    <property type="match status" value="1"/>
</dbReference>
<evidence type="ECO:0000313" key="9">
    <source>
        <dbReference type="EMBL" id="CAD7079893.1"/>
    </source>
</evidence>
<dbReference type="SMART" id="SM00256">
    <property type="entry name" value="FBOX"/>
    <property type="match status" value="1"/>
</dbReference>
<evidence type="ECO:0000313" key="10">
    <source>
        <dbReference type="Proteomes" id="UP000594454"/>
    </source>
</evidence>
<dbReference type="EMBL" id="LR899009">
    <property type="protein sequence ID" value="CAD7079893.1"/>
    <property type="molecule type" value="Genomic_DNA"/>
</dbReference>
<evidence type="ECO:0000256" key="1">
    <source>
        <dbReference type="ARBA" id="ARBA00012486"/>
    </source>
</evidence>
<evidence type="ECO:0000256" key="2">
    <source>
        <dbReference type="ARBA" id="ARBA00022679"/>
    </source>
</evidence>
<dbReference type="SUPFAM" id="SSF54495">
    <property type="entry name" value="UBC-like"/>
    <property type="match status" value="1"/>
</dbReference>
<accession>A0A7R8YNS6</accession>
<dbReference type="Gene3D" id="3.10.110.10">
    <property type="entry name" value="Ubiquitin Conjugating Enzyme"/>
    <property type="match status" value="1"/>
</dbReference>
<proteinExistence type="predicted"/>
<dbReference type="CDD" id="cd23826">
    <property type="entry name" value="UEV_Morgue-like"/>
    <property type="match status" value="1"/>
</dbReference>